<dbReference type="PROSITE" id="PS50928">
    <property type="entry name" value="ABC_TM1"/>
    <property type="match status" value="1"/>
</dbReference>
<evidence type="ECO:0000313" key="9">
    <source>
        <dbReference type="EMBL" id="SFD50324.1"/>
    </source>
</evidence>
<dbReference type="Proteomes" id="UP000198855">
    <property type="component" value="Unassembled WGS sequence"/>
</dbReference>
<feature type="transmembrane region" description="Helical" evidence="7">
    <location>
        <begin position="21"/>
        <end position="47"/>
    </location>
</feature>
<keyword evidence="6 7" id="KW-0472">Membrane</keyword>
<dbReference type="GO" id="GO:0055085">
    <property type="term" value="P:transmembrane transport"/>
    <property type="evidence" value="ECO:0007669"/>
    <property type="project" value="InterPro"/>
</dbReference>
<evidence type="ECO:0000259" key="8">
    <source>
        <dbReference type="PROSITE" id="PS50928"/>
    </source>
</evidence>
<keyword evidence="3" id="KW-1003">Cell membrane</keyword>
<dbReference type="Pfam" id="PF00528">
    <property type="entry name" value="BPD_transp_1"/>
    <property type="match status" value="1"/>
</dbReference>
<evidence type="ECO:0000256" key="1">
    <source>
        <dbReference type="ARBA" id="ARBA00004651"/>
    </source>
</evidence>
<evidence type="ECO:0000256" key="4">
    <source>
        <dbReference type="ARBA" id="ARBA00022692"/>
    </source>
</evidence>
<protein>
    <submittedName>
        <fullName evidence="9">Putative aldouronate transport system permease protein</fullName>
    </submittedName>
</protein>
<dbReference type="Gene3D" id="1.10.3720.10">
    <property type="entry name" value="MetI-like"/>
    <property type="match status" value="1"/>
</dbReference>
<dbReference type="EMBL" id="FOMT01000001">
    <property type="protein sequence ID" value="SFD50324.1"/>
    <property type="molecule type" value="Genomic_DNA"/>
</dbReference>
<dbReference type="InterPro" id="IPR000515">
    <property type="entry name" value="MetI-like"/>
</dbReference>
<dbReference type="PANTHER" id="PTHR43227:SF11">
    <property type="entry name" value="BLL4140 PROTEIN"/>
    <property type="match status" value="1"/>
</dbReference>
<feature type="domain" description="ABC transmembrane type-1" evidence="8">
    <location>
        <begin position="80"/>
        <end position="294"/>
    </location>
</feature>
<proteinExistence type="inferred from homology"/>
<organism evidence="9 10">
    <name type="scientific">Paenibacillus catalpae</name>
    <dbReference type="NCBI Taxonomy" id="1045775"/>
    <lineage>
        <taxon>Bacteria</taxon>
        <taxon>Bacillati</taxon>
        <taxon>Bacillota</taxon>
        <taxon>Bacilli</taxon>
        <taxon>Bacillales</taxon>
        <taxon>Paenibacillaceae</taxon>
        <taxon>Paenibacillus</taxon>
    </lineage>
</organism>
<feature type="transmembrane region" description="Helical" evidence="7">
    <location>
        <begin position="180"/>
        <end position="201"/>
    </location>
</feature>
<evidence type="ECO:0000256" key="6">
    <source>
        <dbReference type="ARBA" id="ARBA00023136"/>
    </source>
</evidence>
<gene>
    <name evidence="9" type="ORF">SAMN05216378_0226</name>
</gene>
<name>A0A1I1SV39_9BACL</name>
<evidence type="ECO:0000256" key="5">
    <source>
        <dbReference type="ARBA" id="ARBA00022989"/>
    </source>
</evidence>
<dbReference type="STRING" id="1045775.SAMN05216378_0226"/>
<keyword evidence="10" id="KW-1185">Reference proteome</keyword>
<evidence type="ECO:0000256" key="7">
    <source>
        <dbReference type="RuleBase" id="RU363032"/>
    </source>
</evidence>
<accession>A0A1I1SV39</accession>
<dbReference type="SUPFAM" id="SSF161098">
    <property type="entry name" value="MetI-like"/>
    <property type="match status" value="1"/>
</dbReference>
<feature type="transmembrane region" description="Helical" evidence="7">
    <location>
        <begin position="116"/>
        <end position="137"/>
    </location>
</feature>
<feature type="transmembrane region" description="Helical" evidence="7">
    <location>
        <begin position="273"/>
        <end position="298"/>
    </location>
</feature>
<feature type="transmembrane region" description="Helical" evidence="7">
    <location>
        <begin position="213"/>
        <end position="233"/>
    </location>
</feature>
<dbReference type="InterPro" id="IPR050809">
    <property type="entry name" value="UgpAE/MalFG_permease"/>
</dbReference>
<comment type="similarity">
    <text evidence="7">Belongs to the binding-protein-dependent transport system permease family.</text>
</comment>
<keyword evidence="4 7" id="KW-0812">Transmembrane</keyword>
<feature type="transmembrane region" description="Helical" evidence="7">
    <location>
        <begin position="79"/>
        <end position="104"/>
    </location>
</feature>
<dbReference type="InterPro" id="IPR035906">
    <property type="entry name" value="MetI-like_sf"/>
</dbReference>
<dbReference type="PANTHER" id="PTHR43227">
    <property type="entry name" value="BLL4140 PROTEIN"/>
    <property type="match status" value="1"/>
</dbReference>
<dbReference type="GO" id="GO:0005886">
    <property type="term" value="C:plasma membrane"/>
    <property type="evidence" value="ECO:0007669"/>
    <property type="project" value="UniProtKB-SubCell"/>
</dbReference>
<evidence type="ECO:0000313" key="10">
    <source>
        <dbReference type="Proteomes" id="UP000198855"/>
    </source>
</evidence>
<comment type="subcellular location">
    <subcellularLocation>
        <location evidence="1 7">Cell membrane</location>
        <topology evidence="1 7">Multi-pass membrane protein</topology>
    </subcellularLocation>
</comment>
<evidence type="ECO:0000256" key="3">
    <source>
        <dbReference type="ARBA" id="ARBA00022475"/>
    </source>
</evidence>
<keyword evidence="2 7" id="KW-0813">Transport</keyword>
<dbReference type="AlphaFoldDB" id="A0A1I1SV39"/>
<dbReference type="CDD" id="cd06261">
    <property type="entry name" value="TM_PBP2"/>
    <property type="match status" value="1"/>
</dbReference>
<reference evidence="10" key="1">
    <citation type="submission" date="2016-10" db="EMBL/GenBank/DDBJ databases">
        <authorList>
            <person name="Varghese N."/>
            <person name="Submissions S."/>
        </authorList>
    </citation>
    <scope>NUCLEOTIDE SEQUENCE [LARGE SCALE GENOMIC DNA]</scope>
    <source>
        <strain evidence="10">CGMCC 1.10784</strain>
    </source>
</reference>
<keyword evidence="5 7" id="KW-1133">Transmembrane helix</keyword>
<evidence type="ECO:0000256" key="2">
    <source>
        <dbReference type="ARBA" id="ARBA00022448"/>
    </source>
</evidence>
<sequence>MKSNFRMGGDVMRNRAFIRNYHIMLMPGIALLFVFSVIPMFGIVIAFQDFQPTLGIFRSEWVGWENFEYMFALPDSRVVFVNTIIIASLKIVFGMAVPFTFALLLHEVINMKFKRIVQTIVYLPHFMSWVILSGIMINLLSLDGVVNQAVHLFGGEPIMFLQSNSWFRGVLVASDVWKEFGFNTIIYVAALTSINTNLYEAAAIDGASRFQRLLYITIPSLLPTVILLATLSLGNVLNAGFEQILNLYNPIVYQTGDIIDTYVYRAGLQEIQYGLATAVGLLKSIVSFLLIAVSYVLAARFANYRIF</sequence>